<dbReference type="InterPro" id="IPR002797">
    <property type="entry name" value="Polysacc_synth"/>
</dbReference>
<evidence type="ECO:0000256" key="2">
    <source>
        <dbReference type="ARBA" id="ARBA00022692"/>
    </source>
</evidence>
<feature type="transmembrane region" description="Helical" evidence="5">
    <location>
        <begin position="419"/>
        <end position="441"/>
    </location>
</feature>
<dbReference type="RefSeq" id="WP_380431096.1">
    <property type="nucleotide sequence ID" value="NZ_JBHSAC010000041.1"/>
</dbReference>
<keyword evidence="3 5" id="KW-1133">Transmembrane helix</keyword>
<proteinExistence type="predicted"/>
<keyword evidence="4 5" id="KW-0472">Membrane</keyword>
<evidence type="ECO:0000256" key="3">
    <source>
        <dbReference type="ARBA" id="ARBA00022989"/>
    </source>
</evidence>
<evidence type="ECO:0000313" key="7">
    <source>
        <dbReference type="Proteomes" id="UP001595901"/>
    </source>
</evidence>
<gene>
    <name evidence="6" type="ORF">ACFOSE_04555</name>
</gene>
<comment type="caution">
    <text evidence="6">The sequence shown here is derived from an EMBL/GenBank/DDBJ whole genome shotgun (WGS) entry which is preliminary data.</text>
</comment>
<name>A0ABV8D0R9_9STRE</name>
<feature type="transmembrane region" description="Helical" evidence="5">
    <location>
        <begin position="332"/>
        <end position="352"/>
    </location>
</feature>
<evidence type="ECO:0000313" key="6">
    <source>
        <dbReference type="EMBL" id="MFC3932051.1"/>
    </source>
</evidence>
<dbReference type="PANTHER" id="PTHR43424">
    <property type="entry name" value="LOCUS PUTATIVE PROTEIN 1-RELATED"/>
    <property type="match status" value="1"/>
</dbReference>
<dbReference type="InterPro" id="IPR052556">
    <property type="entry name" value="PolySynth_Transporter"/>
</dbReference>
<reference evidence="7" key="1">
    <citation type="journal article" date="2019" name="Int. J. Syst. Evol. Microbiol.">
        <title>The Global Catalogue of Microorganisms (GCM) 10K type strain sequencing project: providing services to taxonomists for standard genome sequencing and annotation.</title>
        <authorList>
            <consortium name="The Broad Institute Genomics Platform"/>
            <consortium name="The Broad Institute Genome Sequencing Center for Infectious Disease"/>
            <person name="Wu L."/>
            <person name="Ma J."/>
        </authorList>
    </citation>
    <scope>NUCLEOTIDE SEQUENCE [LARGE SCALE GENOMIC DNA]</scope>
    <source>
        <strain evidence="7">CCUG 58728</strain>
    </source>
</reference>
<accession>A0ABV8D0R9</accession>
<comment type="subcellular location">
    <subcellularLocation>
        <location evidence="1">Membrane</location>
        <topology evidence="1">Multi-pass membrane protein</topology>
    </subcellularLocation>
</comment>
<organism evidence="6 7">
    <name type="scientific">Streptococcus dentapri</name>
    <dbReference type="NCBI Taxonomy" id="573564"/>
    <lineage>
        <taxon>Bacteria</taxon>
        <taxon>Bacillati</taxon>
        <taxon>Bacillota</taxon>
        <taxon>Bacilli</taxon>
        <taxon>Lactobacillales</taxon>
        <taxon>Streptococcaceae</taxon>
        <taxon>Streptococcus</taxon>
    </lineage>
</organism>
<feature type="transmembrane region" description="Helical" evidence="5">
    <location>
        <begin position="215"/>
        <end position="238"/>
    </location>
</feature>
<feature type="transmembrane region" description="Helical" evidence="5">
    <location>
        <begin position="292"/>
        <end position="312"/>
    </location>
</feature>
<evidence type="ECO:0000256" key="1">
    <source>
        <dbReference type="ARBA" id="ARBA00004141"/>
    </source>
</evidence>
<feature type="transmembrane region" description="Helical" evidence="5">
    <location>
        <begin position="45"/>
        <end position="68"/>
    </location>
</feature>
<feature type="transmembrane region" description="Helical" evidence="5">
    <location>
        <begin position="89"/>
        <end position="114"/>
    </location>
</feature>
<dbReference type="PANTHER" id="PTHR43424:SF1">
    <property type="entry name" value="LOCUS PUTATIVE PROTEIN 1-RELATED"/>
    <property type="match status" value="1"/>
</dbReference>
<feature type="transmembrane region" description="Helical" evidence="5">
    <location>
        <begin position="388"/>
        <end position="407"/>
    </location>
</feature>
<feature type="transmembrane region" description="Helical" evidence="5">
    <location>
        <begin position="172"/>
        <end position="194"/>
    </location>
</feature>
<feature type="transmembrane region" description="Helical" evidence="5">
    <location>
        <begin position="12"/>
        <end position="33"/>
    </location>
</feature>
<feature type="transmembrane region" description="Helical" evidence="5">
    <location>
        <begin position="364"/>
        <end position="382"/>
    </location>
</feature>
<feature type="transmembrane region" description="Helical" evidence="5">
    <location>
        <begin position="147"/>
        <end position="166"/>
    </location>
</feature>
<keyword evidence="7" id="KW-1185">Reference proteome</keyword>
<dbReference type="Pfam" id="PF01943">
    <property type="entry name" value="Polysacc_synt"/>
    <property type="match status" value="1"/>
</dbReference>
<dbReference type="CDD" id="cd13128">
    <property type="entry name" value="MATE_Wzx_like"/>
    <property type="match status" value="1"/>
</dbReference>
<evidence type="ECO:0000256" key="4">
    <source>
        <dbReference type="ARBA" id="ARBA00023136"/>
    </source>
</evidence>
<dbReference type="EMBL" id="JBHSAC010000041">
    <property type="protein sequence ID" value="MFC3932051.1"/>
    <property type="molecule type" value="Genomic_DNA"/>
</dbReference>
<evidence type="ECO:0000256" key="5">
    <source>
        <dbReference type="SAM" id="Phobius"/>
    </source>
</evidence>
<feature type="transmembrane region" description="Helical" evidence="5">
    <location>
        <begin position="120"/>
        <end position="138"/>
    </location>
</feature>
<protein>
    <submittedName>
        <fullName evidence="6">Flippase</fullName>
    </submittedName>
</protein>
<feature type="transmembrane region" description="Helical" evidence="5">
    <location>
        <begin position="250"/>
        <end position="271"/>
    </location>
</feature>
<keyword evidence="2 5" id="KW-0812">Transmembrane</keyword>
<sequence>MAEKKVSVHLNIVMNFVLTISNIIFPLITFPYVSRVLLPEGTGKVAFVMSIVSYFTMIGMLGIPTYGIRACAKVRDDKDQLSKTVQEIILINTIAMSLSLVAYLIAIAVVPQMAQDKTLFMINIATLIFNLIGCEWLYKALEQYSYITIRSIALKLLSLILMFLMVHQKGDYVIYGAITILASVGSNFFNFINLRRFLNFKWYKQMNLRQHIKPIFSFFMMTIATTVYTNMDAVMLGFMKDATTVGYYNASVKIKGILVSLVTSMGSVLLPRLSYFIKKQRYDDFKVLTTRSLQFIGFIAIPLWIYFTLFAKEGIYFLSGPEYSGSILPMQLIMPTLFFIGLSNLLGIQILVPMERENEVLKSVVLGAVIDLIINAICIPHYGAAGAALGTLIAEFFVTAYQIYVLRDFLKQIIAQVKFYKNVIATLLAGLAALAVYFGFLGGLSNFLILAVTAAVFGLVYVLVSFILKDDFVIYLFNYYLRKKKELM</sequence>
<dbReference type="Proteomes" id="UP001595901">
    <property type="component" value="Unassembled WGS sequence"/>
</dbReference>
<feature type="transmembrane region" description="Helical" evidence="5">
    <location>
        <begin position="447"/>
        <end position="468"/>
    </location>
</feature>